<reference evidence="2" key="1">
    <citation type="submission" date="2021-06" db="EMBL/GenBank/DDBJ databases">
        <authorList>
            <person name="Kallberg Y."/>
            <person name="Tangrot J."/>
            <person name="Rosling A."/>
        </authorList>
    </citation>
    <scope>NUCLEOTIDE SEQUENCE</scope>
    <source>
        <strain evidence="2">UK204</strain>
    </source>
</reference>
<accession>A0A9N8ZPH7</accession>
<dbReference type="PROSITE" id="PS50097">
    <property type="entry name" value="BTB"/>
    <property type="match status" value="1"/>
</dbReference>
<evidence type="ECO:0000313" key="2">
    <source>
        <dbReference type="EMBL" id="CAG8503293.1"/>
    </source>
</evidence>
<evidence type="ECO:0000259" key="1">
    <source>
        <dbReference type="PROSITE" id="PS50097"/>
    </source>
</evidence>
<evidence type="ECO:0000313" key="3">
    <source>
        <dbReference type="Proteomes" id="UP000789570"/>
    </source>
</evidence>
<protein>
    <submittedName>
        <fullName evidence="2">12977_t:CDS:1</fullName>
    </submittedName>
</protein>
<dbReference type="Gene3D" id="3.30.710.10">
    <property type="entry name" value="Potassium Channel Kv1.1, Chain A"/>
    <property type="match status" value="1"/>
</dbReference>
<dbReference type="PANTHER" id="PTHR15600:SF42">
    <property type="entry name" value="SACSIN"/>
    <property type="match status" value="1"/>
</dbReference>
<dbReference type="EMBL" id="CAJVPQ010000696">
    <property type="protein sequence ID" value="CAG8503293.1"/>
    <property type="molecule type" value="Genomic_DNA"/>
</dbReference>
<gene>
    <name evidence="2" type="ORF">FCALED_LOCUS3817</name>
</gene>
<dbReference type="AlphaFoldDB" id="A0A9N8ZPH7"/>
<dbReference type="SUPFAM" id="SSF55874">
    <property type="entry name" value="ATPase domain of HSP90 chaperone/DNA topoisomerase II/histidine kinase"/>
    <property type="match status" value="1"/>
</dbReference>
<dbReference type="InterPro" id="IPR011333">
    <property type="entry name" value="SKP1/BTB/POZ_sf"/>
</dbReference>
<keyword evidence="3" id="KW-1185">Reference proteome</keyword>
<dbReference type="Pfam" id="PF00651">
    <property type="entry name" value="BTB"/>
    <property type="match status" value="1"/>
</dbReference>
<name>A0A9N8ZPH7_9GLOM</name>
<dbReference type="Pfam" id="PF25794">
    <property type="entry name" value="SACS"/>
    <property type="match status" value="1"/>
</dbReference>
<dbReference type="NCBIfam" id="NF047352">
    <property type="entry name" value="P_loop_sacsin"/>
    <property type="match status" value="1"/>
</dbReference>
<dbReference type="PANTHER" id="PTHR15600">
    <property type="entry name" value="SACSIN"/>
    <property type="match status" value="1"/>
</dbReference>
<dbReference type="InterPro" id="IPR052972">
    <property type="entry name" value="Sacsin_chaperone_reg"/>
</dbReference>
<organism evidence="2 3">
    <name type="scientific">Funneliformis caledonium</name>
    <dbReference type="NCBI Taxonomy" id="1117310"/>
    <lineage>
        <taxon>Eukaryota</taxon>
        <taxon>Fungi</taxon>
        <taxon>Fungi incertae sedis</taxon>
        <taxon>Mucoromycota</taxon>
        <taxon>Glomeromycotina</taxon>
        <taxon>Glomeromycetes</taxon>
        <taxon>Glomerales</taxon>
        <taxon>Glomeraceae</taxon>
        <taxon>Funneliformis</taxon>
    </lineage>
</organism>
<dbReference type="GO" id="GO:0030544">
    <property type="term" value="F:Hsp70 protein binding"/>
    <property type="evidence" value="ECO:0007669"/>
    <property type="project" value="TreeGrafter"/>
</dbReference>
<dbReference type="SUPFAM" id="SSF54695">
    <property type="entry name" value="POZ domain"/>
    <property type="match status" value="1"/>
</dbReference>
<feature type="domain" description="BTB" evidence="1">
    <location>
        <begin position="941"/>
        <end position="1009"/>
    </location>
</feature>
<proteinExistence type="predicted"/>
<dbReference type="InterPro" id="IPR058210">
    <property type="entry name" value="SACS/Nov_dom"/>
</dbReference>
<sequence length="1097" mass="128137">MSLTSNSQIYGQNETLISSIRNIIKDYPPESIFKEFLQNADDAGASRFHVIIDGRSHPDQTLLCEEMKAWQGPAILIFNNAIFKKTDFESLMQIRVGGKQGDDSKIGKHGLGFNSCYHFTDVPSFISDDSIAFLDPQEKNLPKRQGETQRGMIGPFPQNGIGGYTEMDQLVPYEGIEGIDFRSTFQGTLFRMPLRKQPSDISDSIFTTDQILKLFTDLKSTISSQFLFLRHIETIEISHIPETTIPLQMNSLYKSIITGFTENLRKQRKRVINNEIQTFQMEIEQIENTNTIQKESWIIATGAQPIPEDSQLKKYAKRYRLRVLGGIAALHKSSKVNFRSNFKGIIYSFLSLPDTTCLPFHLNGTWAQGSDRGRLLIEKDNSPDLDHQKLNWNRHIMLEFLPKIYCKFIKKARELHEREKNEGTESIDFKENNKFFSKFWPFPLTDQSNSKYVVEFGFKVLEHMIQNEDVFDGSIENRVNSLFEDLYHDQIQELHKMLRNTWDLIANQNFKSLVRFFPIWKVCANPLDVNTKVSLKSAACGHYLQSPIDRYHTKSSKIYLNPNDDLDRRILRELDVPMRTIFQYTFEDVDFPKEYDNHYLVYLKGILNDTQIVQNLKDKRCFPNSINKKLKKIADLYDYNNLVFRAVFGRESNVFLHPYFSNDIGTLSSIGFKNKINQEMFKICAIKVKELQRDPEPPSDIRYRGFILVDYLYKNINSLNLESIEGIPFIPITKNLGNPYNLHYKHLKVLECLNDVILPAYREVAWSQLPLIAEDVIPPQKVLNKYPSFGKPDVSIVIRHLRFLFIKLRIDDEWKTDWADSFKNNIYEVYKWLDKECCSNDDLELSELINSEQLFLNFNRNDDPFNIENWVSADDLVLYSEVHEVKYVHPDLARFPNMLKSAGAREIKRPNVRINVRKHDQSHHNNSTFFKFLFNQTSSLHDVIFVVNGESIKASRYMLAASSEFFNQKFTSEELRQPNPVTITIENIEPNSMRILLRYLYGQNIDNAIQNRQSLNDYMYFRFAQDTDHARNFLLYKNLLKLANDFKLDHLKELMELRLSRLVLMSNVNEIKSLAKSSNANQLEEYCYHFNRDNNNL</sequence>
<comment type="caution">
    <text evidence="2">The sequence shown here is derived from an EMBL/GenBank/DDBJ whole genome shotgun (WGS) entry which is preliminary data.</text>
</comment>
<dbReference type="InterPro" id="IPR036890">
    <property type="entry name" value="HATPase_C_sf"/>
</dbReference>
<dbReference type="OrthoDB" id="1262810at2759"/>
<dbReference type="SMART" id="SM00225">
    <property type="entry name" value="BTB"/>
    <property type="match status" value="1"/>
</dbReference>
<dbReference type="CDD" id="cd18186">
    <property type="entry name" value="BTB_POZ_ZBTB_KLHL-like"/>
    <property type="match status" value="1"/>
</dbReference>
<dbReference type="Proteomes" id="UP000789570">
    <property type="component" value="Unassembled WGS sequence"/>
</dbReference>
<dbReference type="InterPro" id="IPR000210">
    <property type="entry name" value="BTB/POZ_dom"/>
</dbReference>